<evidence type="ECO:0000256" key="1">
    <source>
        <dbReference type="SAM" id="MobiDB-lite"/>
    </source>
</evidence>
<proteinExistence type="predicted"/>
<reference evidence="2" key="1">
    <citation type="submission" date="2022-12" db="EMBL/GenBank/DDBJ databases">
        <title>New Phytohabitans aurantiacus sp. RD004123 nov., an actinomycete isolated from soil.</title>
        <authorList>
            <person name="Triningsih D.W."/>
            <person name="Harunari E."/>
            <person name="Igarashi Y."/>
        </authorList>
    </citation>
    <scope>NUCLEOTIDE SEQUENCE</scope>
    <source>
        <strain evidence="2">RD004123</strain>
    </source>
</reference>
<keyword evidence="3" id="KW-1185">Reference proteome</keyword>
<dbReference type="InterPro" id="IPR037217">
    <property type="entry name" value="Trp/Indoleamine_2_3_dOase-like"/>
</dbReference>
<dbReference type="RefSeq" id="WP_281898053.1">
    <property type="nucleotide sequence ID" value="NZ_BSDI01000019.1"/>
</dbReference>
<comment type="caution">
    <text evidence="2">The sequence shown here is derived from an EMBL/GenBank/DDBJ whole genome shotgun (WGS) entry which is preliminary data.</text>
</comment>
<gene>
    <name evidence="2" type="ORF">Pa4123_40980</name>
</gene>
<accession>A0ABQ5QWE4</accession>
<dbReference type="SUPFAM" id="SSF140959">
    <property type="entry name" value="Indolic compounds 2,3-dioxygenase-like"/>
    <property type="match status" value="1"/>
</dbReference>
<dbReference type="Proteomes" id="UP001144280">
    <property type="component" value="Unassembled WGS sequence"/>
</dbReference>
<evidence type="ECO:0000313" key="3">
    <source>
        <dbReference type="Proteomes" id="UP001144280"/>
    </source>
</evidence>
<evidence type="ECO:0000313" key="2">
    <source>
        <dbReference type="EMBL" id="GLH98823.1"/>
    </source>
</evidence>
<feature type="region of interest" description="Disordered" evidence="1">
    <location>
        <begin position="399"/>
        <end position="429"/>
    </location>
</feature>
<name>A0ABQ5QWE4_9ACTN</name>
<dbReference type="EMBL" id="BSDI01000019">
    <property type="protein sequence ID" value="GLH98823.1"/>
    <property type="molecule type" value="Genomic_DNA"/>
</dbReference>
<protein>
    <recommendedName>
        <fullName evidence="4">Tryptophan 2,3-dioxygenase</fullName>
    </recommendedName>
</protein>
<evidence type="ECO:0008006" key="4">
    <source>
        <dbReference type="Google" id="ProtNLM"/>
    </source>
</evidence>
<dbReference type="Gene3D" id="1.20.58.480">
    <property type="match status" value="1"/>
</dbReference>
<sequence>MDDLKAWLSQPEVATFPFAGVLAEIRAVGKHAVPVELLSDLDNARQRLSVGRTEGTDLNSEQLAAFLDTVLDRRDGRFDAATYLALRLLPLPETRDGELGEAWRRHDRLMVALVADLLRFEQEAMDGSTGLLPRHRPGPALVDRRLRLGMRALAPAYTRLGLPVLGGTDPADADRVCASVAARMPAAQRLAVDLSMLPVDISHDEFMFIRVLQAYETVFALMAAQLHTAVSVLTMGNVRLAAIFTDGAASALRDASPLFSLMATMQPCSFAAFRTHTHGASAIQSAAAKTVEALCRTPDPQRLASCAFDQVPQVRQAILDGSLVGLEDVYQHHLAAGKVQPRHGRKLEEAMYGLGVVVDRWRTTHHRLATRFLGNEPGTAASQGAAYLDRVRTIPVFHRPAVASDTPGGGPRTRSARPPAVMPAGRARS</sequence>
<organism evidence="2 3">
    <name type="scientific">Phytohabitans aurantiacus</name>
    <dbReference type="NCBI Taxonomy" id="3016789"/>
    <lineage>
        <taxon>Bacteria</taxon>
        <taxon>Bacillati</taxon>
        <taxon>Actinomycetota</taxon>
        <taxon>Actinomycetes</taxon>
        <taxon>Micromonosporales</taxon>
        <taxon>Micromonosporaceae</taxon>
    </lineage>
</organism>